<dbReference type="Proteomes" id="UP001283361">
    <property type="component" value="Unassembled WGS sequence"/>
</dbReference>
<protein>
    <submittedName>
        <fullName evidence="2">Uncharacterized protein</fullName>
    </submittedName>
</protein>
<reference evidence="2" key="1">
    <citation type="journal article" date="2023" name="G3 (Bethesda)">
        <title>A reference genome for the long-term kleptoplast-retaining sea slug Elysia crispata morphotype clarki.</title>
        <authorList>
            <person name="Eastman K.E."/>
            <person name="Pendleton A.L."/>
            <person name="Shaikh M.A."/>
            <person name="Suttiyut T."/>
            <person name="Ogas R."/>
            <person name="Tomko P."/>
            <person name="Gavelis G."/>
            <person name="Widhalm J.R."/>
            <person name="Wisecaver J.H."/>
        </authorList>
    </citation>
    <scope>NUCLEOTIDE SEQUENCE</scope>
    <source>
        <strain evidence="2">ECLA1</strain>
    </source>
</reference>
<evidence type="ECO:0000313" key="2">
    <source>
        <dbReference type="EMBL" id="KAK3802924.1"/>
    </source>
</evidence>
<name>A0AAE1BBE1_9GAST</name>
<dbReference type="AlphaFoldDB" id="A0AAE1BBE1"/>
<dbReference type="EMBL" id="JAWDGP010000205">
    <property type="protein sequence ID" value="KAK3802924.1"/>
    <property type="molecule type" value="Genomic_DNA"/>
</dbReference>
<keyword evidence="3" id="KW-1185">Reference proteome</keyword>
<gene>
    <name evidence="2" type="ORF">RRG08_020025</name>
</gene>
<organism evidence="2 3">
    <name type="scientific">Elysia crispata</name>
    <name type="common">lettuce slug</name>
    <dbReference type="NCBI Taxonomy" id="231223"/>
    <lineage>
        <taxon>Eukaryota</taxon>
        <taxon>Metazoa</taxon>
        <taxon>Spiralia</taxon>
        <taxon>Lophotrochozoa</taxon>
        <taxon>Mollusca</taxon>
        <taxon>Gastropoda</taxon>
        <taxon>Heterobranchia</taxon>
        <taxon>Euthyneura</taxon>
        <taxon>Panpulmonata</taxon>
        <taxon>Sacoglossa</taxon>
        <taxon>Placobranchoidea</taxon>
        <taxon>Plakobranchidae</taxon>
        <taxon>Elysia</taxon>
    </lineage>
</organism>
<feature type="region of interest" description="Disordered" evidence="1">
    <location>
        <begin position="1"/>
        <end position="29"/>
    </location>
</feature>
<comment type="caution">
    <text evidence="2">The sequence shown here is derived from an EMBL/GenBank/DDBJ whole genome shotgun (WGS) entry which is preliminary data.</text>
</comment>
<evidence type="ECO:0000256" key="1">
    <source>
        <dbReference type="SAM" id="MobiDB-lite"/>
    </source>
</evidence>
<evidence type="ECO:0000313" key="3">
    <source>
        <dbReference type="Proteomes" id="UP001283361"/>
    </source>
</evidence>
<proteinExistence type="predicted"/>
<sequence>MGIRGTPPGRKNNRDDQWPEMDPGLKRTKPWRPGVFPWWSDIMKPCLERLEEHVRPRGSRVQHCPVSVTIGLSQ</sequence>
<accession>A0AAE1BBE1</accession>